<dbReference type="EMBL" id="BARU01024655">
    <property type="protein sequence ID" value="GAH51791.1"/>
    <property type="molecule type" value="Genomic_DNA"/>
</dbReference>
<accession>X1G1K7</accession>
<name>X1G1K7_9ZZZZ</name>
<gene>
    <name evidence="2" type="ORF">S03H2_39833</name>
</gene>
<comment type="caution">
    <text evidence="2">The sequence shown here is derived from an EMBL/GenBank/DDBJ whole genome shotgun (WGS) entry which is preliminary data.</text>
</comment>
<dbReference type="AlphaFoldDB" id="X1G1K7"/>
<reference evidence="2" key="1">
    <citation type="journal article" date="2014" name="Front. Microbiol.">
        <title>High frequency of phylogenetically diverse reductive dehalogenase-homologous genes in deep subseafloor sedimentary metagenomes.</title>
        <authorList>
            <person name="Kawai M."/>
            <person name="Futagami T."/>
            <person name="Toyoda A."/>
            <person name="Takaki Y."/>
            <person name="Nishi S."/>
            <person name="Hori S."/>
            <person name="Arai W."/>
            <person name="Tsubouchi T."/>
            <person name="Morono Y."/>
            <person name="Uchiyama I."/>
            <person name="Ito T."/>
            <person name="Fujiyama A."/>
            <person name="Inagaki F."/>
            <person name="Takami H."/>
        </authorList>
    </citation>
    <scope>NUCLEOTIDE SEQUENCE</scope>
    <source>
        <strain evidence="2">Expedition CK06-06</strain>
    </source>
</reference>
<keyword evidence="1" id="KW-0812">Transmembrane</keyword>
<keyword evidence="1" id="KW-0472">Membrane</keyword>
<organism evidence="2">
    <name type="scientific">marine sediment metagenome</name>
    <dbReference type="NCBI Taxonomy" id="412755"/>
    <lineage>
        <taxon>unclassified sequences</taxon>
        <taxon>metagenomes</taxon>
        <taxon>ecological metagenomes</taxon>
    </lineage>
</organism>
<evidence type="ECO:0000256" key="1">
    <source>
        <dbReference type="SAM" id="Phobius"/>
    </source>
</evidence>
<protein>
    <submittedName>
        <fullName evidence="2">Uncharacterized protein</fullName>
    </submittedName>
</protein>
<feature type="transmembrane region" description="Helical" evidence="1">
    <location>
        <begin position="20"/>
        <end position="42"/>
    </location>
</feature>
<evidence type="ECO:0000313" key="2">
    <source>
        <dbReference type="EMBL" id="GAH51791.1"/>
    </source>
</evidence>
<keyword evidence="1" id="KW-1133">Transmembrane helix</keyword>
<dbReference type="PROSITE" id="PS51257">
    <property type="entry name" value="PROKAR_LIPOPROTEIN"/>
    <property type="match status" value="1"/>
</dbReference>
<sequence length="67" mass="7153">MQAPFAKPIKDREEARKILFPMGLAWHVCWFLGCVFALLGLIGGAMKGHPWLGAASLAAPGNCCLLG</sequence>
<proteinExistence type="predicted"/>